<dbReference type="GO" id="GO:0016020">
    <property type="term" value="C:membrane"/>
    <property type="evidence" value="ECO:0007669"/>
    <property type="project" value="UniProtKB-SubCell"/>
</dbReference>
<dbReference type="NCBIfam" id="TIGR03928">
    <property type="entry name" value="T7_EssCb_Firm"/>
    <property type="match status" value="1"/>
</dbReference>
<dbReference type="PROSITE" id="PS50901">
    <property type="entry name" value="FTSK"/>
    <property type="match status" value="2"/>
</dbReference>
<dbReference type="PANTHER" id="PTHR22683:SF1">
    <property type="entry name" value="TYPE VII SECRETION SYSTEM PROTEIN ESSC"/>
    <property type="match status" value="1"/>
</dbReference>
<dbReference type="RefSeq" id="WP_058211680.1">
    <property type="nucleotide sequence ID" value="NZ_LKLU01000066.1"/>
</dbReference>
<protein>
    <submittedName>
        <fullName evidence="6">FtsK/SpoIIIE family protein putative EssC component of Type VII secretion system</fullName>
    </submittedName>
</protein>
<dbReference type="InterPro" id="IPR002543">
    <property type="entry name" value="FtsK_dom"/>
</dbReference>
<evidence type="ECO:0000256" key="3">
    <source>
        <dbReference type="ARBA" id="ARBA00022840"/>
    </source>
</evidence>
<comment type="caution">
    <text evidence="6">The sequence shown here is derived from an EMBL/GenBank/DDBJ whole genome shotgun (WGS) entry which is preliminary data.</text>
</comment>
<dbReference type="SUPFAM" id="SSF52540">
    <property type="entry name" value="P-loop containing nucleoside triphosphate hydrolases"/>
    <property type="match status" value="2"/>
</dbReference>
<dbReference type="Proteomes" id="UP000053719">
    <property type="component" value="Unassembled WGS sequence"/>
</dbReference>
<gene>
    <name evidence="6" type="ORF">M20_1123</name>
</gene>
<proteinExistence type="predicted"/>
<dbReference type="GO" id="GO:0003677">
    <property type="term" value="F:DNA binding"/>
    <property type="evidence" value="ECO:0007669"/>
    <property type="project" value="InterPro"/>
</dbReference>
<dbReference type="Gene3D" id="3.40.50.300">
    <property type="entry name" value="P-loop containing nucleotide triphosphate hydrolases"/>
    <property type="match status" value="2"/>
</dbReference>
<evidence type="ECO:0000259" key="5">
    <source>
        <dbReference type="PROSITE" id="PS50901"/>
    </source>
</evidence>
<feature type="domain" description="FtsK" evidence="5">
    <location>
        <begin position="1008"/>
        <end position="1194"/>
    </location>
</feature>
<dbReference type="InterPro" id="IPR027417">
    <property type="entry name" value="P-loop_NTPase"/>
</dbReference>
<reference evidence="7" key="1">
    <citation type="submission" date="2015-10" db="EMBL/GenBank/DDBJ databases">
        <title>Draft Genome Sequences of 11 Lactococcus lactis subspecies cremoris strains.</title>
        <authorList>
            <person name="Wels M."/>
            <person name="Backus L."/>
            <person name="Boekhorst J."/>
            <person name="Dijkstra A."/>
            <person name="Beerthuizen M."/>
            <person name="Kelly W."/>
            <person name="Siezen R."/>
            <person name="Bachmann H."/>
            <person name="Van Hijum S."/>
        </authorList>
    </citation>
    <scope>NUCLEOTIDE SEQUENCE [LARGE SCALE GENOMIC DNA]</scope>
    <source>
        <strain evidence="7">M20</strain>
    </source>
</reference>
<dbReference type="GO" id="GO:0007059">
    <property type="term" value="P:chromosome segregation"/>
    <property type="evidence" value="ECO:0007669"/>
    <property type="project" value="UniProtKB-KW"/>
</dbReference>
<keyword evidence="1" id="KW-0677">Repeat</keyword>
<evidence type="ECO:0000313" key="7">
    <source>
        <dbReference type="Proteomes" id="UP000053719"/>
    </source>
</evidence>
<evidence type="ECO:0000256" key="1">
    <source>
        <dbReference type="ARBA" id="ARBA00022737"/>
    </source>
</evidence>
<evidence type="ECO:0000256" key="2">
    <source>
        <dbReference type="ARBA" id="ARBA00022741"/>
    </source>
</evidence>
<dbReference type="PATRIC" id="fig|1360.114.peg.176"/>
<feature type="binding site" evidence="4">
    <location>
        <begin position="681"/>
        <end position="688"/>
    </location>
    <ligand>
        <name>ATP</name>
        <dbReference type="ChEBI" id="CHEBI:30616"/>
    </ligand>
</feature>
<dbReference type="InterPro" id="IPR023839">
    <property type="entry name" value="Firmicutes_EssC_C"/>
</dbReference>
<dbReference type="InterPro" id="IPR050206">
    <property type="entry name" value="FtsK/SpoIIIE/SftA"/>
</dbReference>
<dbReference type="Pfam" id="PF01580">
    <property type="entry name" value="FtsK_SpoIIIE"/>
    <property type="match status" value="2"/>
</dbReference>
<evidence type="ECO:0000256" key="4">
    <source>
        <dbReference type="PROSITE-ProRule" id="PRU00289"/>
    </source>
</evidence>
<dbReference type="PANTHER" id="PTHR22683">
    <property type="entry name" value="SPORULATION PROTEIN RELATED"/>
    <property type="match status" value="1"/>
</dbReference>
<accession>A0A0V8E6E2</accession>
<dbReference type="GO" id="GO:0005524">
    <property type="term" value="F:ATP binding"/>
    <property type="evidence" value="ECO:0007669"/>
    <property type="project" value="UniProtKB-UniRule"/>
</dbReference>
<organism evidence="6 7">
    <name type="scientific">Lactococcus lactis subsp. lactis</name>
    <name type="common">Streptococcus lactis</name>
    <dbReference type="NCBI Taxonomy" id="1360"/>
    <lineage>
        <taxon>Bacteria</taxon>
        <taxon>Bacillati</taxon>
        <taxon>Bacillota</taxon>
        <taxon>Bacilli</taxon>
        <taxon>Lactobacillales</taxon>
        <taxon>Streptococcaceae</taxon>
        <taxon>Lactococcus</taxon>
    </lineage>
</organism>
<keyword evidence="3 4" id="KW-0067">ATP-binding</keyword>
<feature type="domain" description="FtsK" evidence="5">
    <location>
        <begin position="660"/>
        <end position="863"/>
    </location>
</feature>
<evidence type="ECO:0000313" key="6">
    <source>
        <dbReference type="EMBL" id="KSU21413.1"/>
    </source>
</evidence>
<keyword evidence="2 4" id="KW-0547">Nucleotide-binding</keyword>
<dbReference type="EMBL" id="LKLU01000066">
    <property type="protein sequence ID" value="KSU21413.1"/>
    <property type="molecule type" value="Genomic_DNA"/>
</dbReference>
<feature type="binding site" evidence="4">
    <location>
        <begin position="1025"/>
        <end position="1032"/>
    </location>
    <ligand>
        <name>ATP</name>
        <dbReference type="ChEBI" id="CHEBI:30616"/>
    </ligand>
</feature>
<name>A0A0V8E6E2_LACLL</name>
<sequence length="1537" mass="175331">MKELFELENSQNENQNFLYEVRHPEEILYVIFILKDQLERVTLTESQMTSTYENLMFGIVNDHVLVNGGRVSTGKNEIDGITFLVLAAQDLHTHFLVLDNQELVINNKNEHRAIQTLDDSLVIIDNEDENHPKALIKPLGDFAYYNNERLTQSGSREIKVGDTILTPDLMVERRSDQWKVTAFSQEIIFNPEFFLEQHRKLEKPQDFPEYRRSPRLNLEIPEEKFKYEKIEDKEQAPKGGLLKAVLPPVGMLAAGSITTLMSGRNPLMMMATALASLMTVTFTVTQYRTEKKDRLERESHREEDYQAYLAKTTSKIGQAHRQENEIIHYQQPSPQELLEMIEKYDSRLYERMVNNKDFLQVSLGTGTQPSGLKVETDYTSRDEDEWATHVKALVEKYSQQEDVPVALDLRNQTLGLIGNYDVLKNTISNLYLQMAFFQSYRDLNFITLVPEKSYVKDWQQWRFLPHFKVQGINTRGIVHNAKSRDIILSSFYQIINSRKQELNAAGREKPTFLPHFVFTIFDDSYLAGHGLNEFLAEDMSDLGVTVIWAKEDKKLLPETITALVEVKNQQAGVLIQDNGLHLDKVYKPYPQLESKENFEVVLRQMSSLEHMEVEKNAIPERLSLLEQYLVETVEDLNISERWAQAEPSKSIASMIGWKGKKEFAFWDLHEQVHGPHAIVGGTSGSGKSEFLTTFLMGLAINFSPEDIGMLIIDWKGGGIADTLADLPHFMGSITNLDGAGTARALASINAELKKRQREFREYGVSNIAGYTKLYRERNNPREGVNYPHKPLPHLMLVSDEFAELKENVPEFLDELTSVARIGRSLGVHLILATQKPDGVVNDQIDANAKSKVALKMSDEANSKALIKTGDAAHITNAGRGYLRVGESEVYELFQSGYGGVDYNPHATSEEIKDERIYCVNESGQWELLYDPREDLIDQGAVKEDVPTQLEATIAEIVKNFEHSSYTKPDKPWLPNLGEAIVTMKPKAKKKRNLSIPLGLLDIPSMQEQKGYFYDLEKSSHTVIFASPGFGKSTTLQTIVVNLAHQNTPEQVHFNLLDFGTNGLLPLKNLPHVADIVRLDEDEKLEKVLLSLHNELESRKKRFQKASVTDFQQYEKKEKIVLPVIVNVLDGYDALADDKRKEKIDILITQILREGAALGIYLLLSANRAGAINARMSANIQTNLILTLVDEMEIRSILGEKGIAVPSLPGRGQLIVENTITEIQVYLSVERKNNIDYVDQLIQMSNSMTEAWKGEVPKGVPILPDPLTYQEVKFDCEPSELILGYSQETTLPYLWNLEQFPLLLVSLDTEEQGYTLLEFFLKQVKNKGKKTVLIDGTGEYEGYIEQFDQYIGENDIESVREMLLGEVKTSPVVEEIKPLVLEFNLFDDDEDLKTENLDSEPIKTQEEILNLEKEDESSMVSSYTEEEDIIYYIPDLESLSYNLKFSVEDMKKMMKLKSKNIIFVAFNSYLATSFDEGIKYFRIKNKLGMFGVRKADQKQVPLTGYMGNESFLDNNEFYAYTGRRIEKITLPMEKNKWE</sequence>